<dbReference type="InterPro" id="IPR005321">
    <property type="entry name" value="Peptidase_S58_DmpA"/>
</dbReference>
<feature type="region of interest" description="Disordered" evidence="2">
    <location>
        <begin position="154"/>
        <end position="176"/>
    </location>
</feature>
<dbReference type="Gene3D" id="3.60.70.12">
    <property type="entry name" value="L-amino peptidase D-ALA esterase/amidase"/>
    <property type="match status" value="1"/>
</dbReference>
<dbReference type="CDD" id="cd02252">
    <property type="entry name" value="nylC_like"/>
    <property type="match status" value="1"/>
</dbReference>
<comment type="caution">
    <text evidence="3">The sequence shown here is derived from an EMBL/GenBank/DDBJ whole genome shotgun (WGS) entry which is preliminary data.</text>
</comment>
<evidence type="ECO:0000256" key="2">
    <source>
        <dbReference type="SAM" id="MobiDB-lite"/>
    </source>
</evidence>
<accession>A0ABP5A7Y4</accession>
<evidence type="ECO:0000256" key="1">
    <source>
        <dbReference type="ARBA" id="ARBA00007068"/>
    </source>
</evidence>
<name>A0ABP5A7Y4_9ACTN</name>
<organism evidence="3 4">
    <name type="scientific">Nocardioides lentus</name>
    <dbReference type="NCBI Taxonomy" id="338077"/>
    <lineage>
        <taxon>Bacteria</taxon>
        <taxon>Bacillati</taxon>
        <taxon>Actinomycetota</taxon>
        <taxon>Actinomycetes</taxon>
        <taxon>Propionibacteriales</taxon>
        <taxon>Nocardioidaceae</taxon>
        <taxon>Nocardioides</taxon>
    </lineage>
</organism>
<dbReference type="PANTHER" id="PTHR36512">
    <property type="entry name" value="D-AMINOPEPTIDASE"/>
    <property type="match status" value="1"/>
</dbReference>
<dbReference type="Proteomes" id="UP001501612">
    <property type="component" value="Unassembled WGS sequence"/>
</dbReference>
<dbReference type="EMBL" id="BAAAMY010000001">
    <property type="protein sequence ID" value="GAA1905592.1"/>
    <property type="molecule type" value="Genomic_DNA"/>
</dbReference>
<reference evidence="4" key="1">
    <citation type="journal article" date="2019" name="Int. J. Syst. Evol. Microbiol.">
        <title>The Global Catalogue of Microorganisms (GCM) 10K type strain sequencing project: providing services to taxonomists for standard genome sequencing and annotation.</title>
        <authorList>
            <consortium name="The Broad Institute Genomics Platform"/>
            <consortium name="The Broad Institute Genome Sequencing Center for Infectious Disease"/>
            <person name="Wu L."/>
            <person name="Ma J."/>
        </authorList>
    </citation>
    <scope>NUCLEOTIDE SEQUENCE [LARGE SCALE GENOMIC DNA]</scope>
    <source>
        <strain evidence="4">JCM 14046</strain>
    </source>
</reference>
<keyword evidence="4" id="KW-1185">Reference proteome</keyword>
<dbReference type="SUPFAM" id="SSF56266">
    <property type="entry name" value="DmpA/ArgJ-like"/>
    <property type="match status" value="1"/>
</dbReference>
<protein>
    <submittedName>
        <fullName evidence="3">P1 family peptidase</fullName>
    </submittedName>
</protein>
<evidence type="ECO:0000313" key="4">
    <source>
        <dbReference type="Proteomes" id="UP001501612"/>
    </source>
</evidence>
<dbReference type="PANTHER" id="PTHR36512:SF3">
    <property type="entry name" value="BLR5678 PROTEIN"/>
    <property type="match status" value="1"/>
</dbReference>
<dbReference type="Pfam" id="PF03576">
    <property type="entry name" value="Peptidase_S58"/>
    <property type="match status" value="1"/>
</dbReference>
<proteinExistence type="inferred from homology"/>
<dbReference type="InterPro" id="IPR016117">
    <property type="entry name" value="ArgJ-like_dom_sf"/>
</dbReference>
<comment type="similarity">
    <text evidence="1">Belongs to the peptidase S58 family.</text>
</comment>
<evidence type="ECO:0000313" key="3">
    <source>
        <dbReference type="EMBL" id="GAA1905592.1"/>
    </source>
</evidence>
<gene>
    <name evidence="3" type="ORF">GCM10009737_03010</name>
</gene>
<sequence>MSGQGASGPGASSLGVAGVGVGHWTDTVAATGCTVVVLPEGTVASCEVRGGAPASRETDVLDPSRTVARVDAVLLTGGSAFGLAAADGVMRWCEERGRGVPTPAGPVPIVPALGIFDLAVGSASVRPGPAEGYAACADATTDGRLTGRLTGRLGAGTGAMRSQHRGPAGRRPGGLGHHVVRREVGGVAVSVAALVVVNAFGDVDPGDPDLPGRVLDDLAAAAPPPGGPGSEGGREHTTIGVVVTDAVLDKTGCRVLAQGAHDGLSRALTPPHTRLDGDGFVACATGGAAGSAAVPVDVLRLMALDAVTRAVRSVAREPGDAAPAHSS</sequence>